<dbReference type="PANTHER" id="PTHR33608">
    <property type="entry name" value="BLL2464 PROTEIN"/>
    <property type="match status" value="1"/>
</dbReference>
<dbReference type="PANTHER" id="PTHR33608:SF7">
    <property type="entry name" value="DUF58 DOMAIN-CONTAINING PROTEIN"/>
    <property type="match status" value="1"/>
</dbReference>
<protein>
    <submittedName>
        <fullName evidence="2">DUF58 domain-containing protein</fullName>
    </submittedName>
</protein>
<keyword evidence="3" id="KW-1185">Reference proteome</keyword>
<dbReference type="RefSeq" id="WP_274150866.1">
    <property type="nucleotide sequence ID" value="NZ_CP117811.1"/>
</dbReference>
<dbReference type="InterPro" id="IPR002881">
    <property type="entry name" value="DUF58"/>
</dbReference>
<dbReference type="Proteomes" id="UP001214250">
    <property type="component" value="Chromosome 1"/>
</dbReference>
<reference evidence="2 3" key="1">
    <citation type="submission" date="2023-02" db="EMBL/GenBank/DDBJ databases">
        <title>Genome sequence of Lentisphaera profundi SAORIC-696.</title>
        <authorList>
            <person name="Kim e."/>
            <person name="Cho J.-C."/>
            <person name="Choi A."/>
            <person name="Kang I."/>
        </authorList>
    </citation>
    <scope>NUCLEOTIDE SEQUENCE [LARGE SCALE GENOMIC DNA]</scope>
    <source>
        <strain evidence="2 3">SAORIC-696</strain>
    </source>
</reference>
<dbReference type="Pfam" id="PF01882">
    <property type="entry name" value="DUF58"/>
    <property type="match status" value="1"/>
</dbReference>
<accession>A0ABY7VRI1</accession>
<evidence type="ECO:0000313" key="3">
    <source>
        <dbReference type="Proteomes" id="UP001214250"/>
    </source>
</evidence>
<dbReference type="Gene3D" id="3.40.50.410">
    <property type="entry name" value="von Willebrand factor, type A domain"/>
    <property type="match status" value="1"/>
</dbReference>
<feature type="domain" description="DUF58" evidence="1">
    <location>
        <begin position="49"/>
        <end position="255"/>
    </location>
</feature>
<dbReference type="SUPFAM" id="SSF53300">
    <property type="entry name" value="vWA-like"/>
    <property type="match status" value="1"/>
</dbReference>
<gene>
    <name evidence="2" type="ORF">PQO03_02350</name>
</gene>
<dbReference type="InterPro" id="IPR036465">
    <property type="entry name" value="vWFA_dom_sf"/>
</dbReference>
<name>A0ABY7VRI1_9BACT</name>
<dbReference type="EMBL" id="CP117811">
    <property type="protein sequence ID" value="WDE96801.1"/>
    <property type="molecule type" value="Genomic_DNA"/>
</dbReference>
<evidence type="ECO:0000259" key="1">
    <source>
        <dbReference type="Pfam" id="PF01882"/>
    </source>
</evidence>
<organism evidence="2 3">
    <name type="scientific">Lentisphaera profundi</name>
    <dbReference type="NCBI Taxonomy" id="1658616"/>
    <lineage>
        <taxon>Bacteria</taxon>
        <taxon>Pseudomonadati</taxon>
        <taxon>Lentisphaerota</taxon>
        <taxon>Lentisphaeria</taxon>
        <taxon>Lentisphaerales</taxon>
        <taxon>Lentisphaeraceae</taxon>
        <taxon>Lentisphaera</taxon>
    </lineage>
</organism>
<evidence type="ECO:0000313" key="2">
    <source>
        <dbReference type="EMBL" id="WDE96801.1"/>
    </source>
</evidence>
<sequence length="298" mass="33743">MSDLSQYLTPEVVNAVARLDLQARAIAEAYLSGRHRSAQHGFSTQFSQHRPYIKGDPIKDIDWKVYARSDKYYIKKFEAETNIECTFLVDISESMNYNSHSLSKLDYATCLCAALCLILIQQQDSPGLITFDEDVRHFIKPGSGQKQLMQIIHTLGSHDGSRSSNFGQSLPNAASMLGHKGLIVCFSDLLGDTDKALETLQTLSYGKHDIMLFHLLDPEEIELKQQELSRFQDSENPSSTIVANPDSIRATYQKIIQDFIKKVKDRCQESKITCCFVNTADPFDVAIHEFMSQRRSMM</sequence>
<proteinExistence type="predicted"/>